<gene>
    <name evidence="3" type="ORF">Pmani_018453</name>
</gene>
<dbReference type="InterPro" id="IPR036179">
    <property type="entry name" value="Ig-like_dom_sf"/>
</dbReference>
<evidence type="ECO:0000313" key="3">
    <source>
        <dbReference type="EMBL" id="KAK4309949.1"/>
    </source>
</evidence>
<keyword evidence="4" id="KW-1185">Reference proteome</keyword>
<evidence type="ECO:0000313" key="4">
    <source>
        <dbReference type="Proteomes" id="UP001292094"/>
    </source>
</evidence>
<name>A0AAE1U8R8_9EUCA</name>
<accession>A0AAE1U8R8</accession>
<dbReference type="InterPro" id="IPR007110">
    <property type="entry name" value="Ig-like_dom"/>
</dbReference>
<evidence type="ECO:0000256" key="1">
    <source>
        <dbReference type="ARBA" id="ARBA00023157"/>
    </source>
</evidence>
<proteinExistence type="predicted"/>
<organism evidence="3 4">
    <name type="scientific">Petrolisthes manimaculis</name>
    <dbReference type="NCBI Taxonomy" id="1843537"/>
    <lineage>
        <taxon>Eukaryota</taxon>
        <taxon>Metazoa</taxon>
        <taxon>Ecdysozoa</taxon>
        <taxon>Arthropoda</taxon>
        <taxon>Crustacea</taxon>
        <taxon>Multicrustacea</taxon>
        <taxon>Malacostraca</taxon>
        <taxon>Eumalacostraca</taxon>
        <taxon>Eucarida</taxon>
        <taxon>Decapoda</taxon>
        <taxon>Pleocyemata</taxon>
        <taxon>Anomura</taxon>
        <taxon>Galatheoidea</taxon>
        <taxon>Porcellanidae</taxon>
        <taxon>Petrolisthes</taxon>
    </lineage>
</organism>
<keyword evidence="1" id="KW-1015">Disulfide bond</keyword>
<dbReference type="SUPFAM" id="SSF48726">
    <property type="entry name" value="Immunoglobulin"/>
    <property type="match status" value="1"/>
</dbReference>
<dbReference type="PROSITE" id="PS50835">
    <property type="entry name" value="IG_LIKE"/>
    <property type="match status" value="1"/>
</dbReference>
<sequence>MIYNQEVPQEIEIISVATTERDTETEAAAVSVGEATPPLEVTKETAIVDGAASVLEGYPLTLSCTATGEPELDVRLVSPPSKVSGGRHYNLTCQASGSMPPPTLTWWLRGKKLKQKGVLECFGAFFHLVS</sequence>
<dbReference type="Pfam" id="PF08205">
    <property type="entry name" value="C2-set_2"/>
    <property type="match status" value="1"/>
</dbReference>
<comment type="caution">
    <text evidence="3">The sequence shown here is derived from an EMBL/GenBank/DDBJ whole genome shotgun (WGS) entry which is preliminary data.</text>
</comment>
<dbReference type="EMBL" id="JAWZYT010001691">
    <property type="protein sequence ID" value="KAK4309949.1"/>
    <property type="molecule type" value="Genomic_DNA"/>
</dbReference>
<evidence type="ECO:0000259" key="2">
    <source>
        <dbReference type="PROSITE" id="PS50835"/>
    </source>
</evidence>
<dbReference type="Proteomes" id="UP001292094">
    <property type="component" value="Unassembled WGS sequence"/>
</dbReference>
<protein>
    <recommendedName>
        <fullName evidence="2">Ig-like domain-containing protein</fullName>
    </recommendedName>
</protein>
<reference evidence="3" key="1">
    <citation type="submission" date="2023-11" db="EMBL/GenBank/DDBJ databases">
        <title>Genome assemblies of two species of porcelain crab, Petrolisthes cinctipes and Petrolisthes manimaculis (Anomura: Porcellanidae).</title>
        <authorList>
            <person name="Angst P."/>
        </authorList>
    </citation>
    <scope>NUCLEOTIDE SEQUENCE</scope>
    <source>
        <strain evidence="3">PB745_02</strain>
        <tissue evidence="3">Gill</tissue>
    </source>
</reference>
<feature type="domain" description="Ig-like" evidence="2">
    <location>
        <begin position="70"/>
        <end position="130"/>
    </location>
</feature>
<dbReference type="Gene3D" id="2.60.40.10">
    <property type="entry name" value="Immunoglobulins"/>
    <property type="match status" value="1"/>
</dbReference>
<dbReference type="InterPro" id="IPR013162">
    <property type="entry name" value="CD80_C2-set"/>
</dbReference>
<dbReference type="InterPro" id="IPR013783">
    <property type="entry name" value="Ig-like_fold"/>
</dbReference>
<dbReference type="AlphaFoldDB" id="A0AAE1U8R8"/>